<reference evidence="2" key="1">
    <citation type="journal article" date="2019" name="Sci. Rep.">
        <title>Draft genome of Tanacetum cinerariifolium, the natural source of mosquito coil.</title>
        <authorList>
            <person name="Yamashiro T."/>
            <person name="Shiraishi A."/>
            <person name="Satake H."/>
            <person name="Nakayama K."/>
        </authorList>
    </citation>
    <scope>NUCLEOTIDE SEQUENCE</scope>
</reference>
<keyword evidence="2" id="KW-0695">RNA-directed DNA polymerase</keyword>
<protein>
    <submittedName>
        <fullName evidence="2">Putative reverse transcriptase domain-containing protein</fullName>
    </submittedName>
</protein>
<dbReference type="PANTHER" id="PTHR24559:SF427">
    <property type="entry name" value="RNA-DIRECTED DNA POLYMERASE"/>
    <property type="match status" value="1"/>
</dbReference>
<dbReference type="InterPro" id="IPR000477">
    <property type="entry name" value="RT_dom"/>
</dbReference>
<organism evidence="2">
    <name type="scientific">Tanacetum cinerariifolium</name>
    <name type="common">Dalmatian daisy</name>
    <name type="synonym">Chrysanthemum cinerariifolium</name>
    <dbReference type="NCBI Taxonomy" id="118510"/>
    <lineage>
        <taxon>Eukaryota</taxon>
        <taxon>Viridiplantae</taxon>
        <taxon>Streptophyta</taxon>
        <taxon>Embryophyta</taxon>
        <taxon>Tracheophyta</taxon>
        <taxon>Spermatophyta</taxon>
        <taxon>Magnoliopsida</taxon>
        <taxon>eudicotyledons</taxon>
        <taxon>Gunneridae</taxon>
        <taxon>Pentapetalae</taxon>
        <taxon>asterids</taxon>
        <taxon>campanulids</taxon>
        <taxon>Asterales</taxon>
        <taxon>Asteraceae</taxon>
        <taxon>Asteroideae</taxon>
        <taxon>Anthemideae</taxon>
        <taxon>Anthemidinae</taxon>
        <taxon>Tanacetum</taxon>
    </lineage>
</organism>
<proteinExistence type="predicted"/>
<sequence>MPFGLTSAPEVFMDLMNRFCKPYLDKFMIVFIDDIFNYSSRNKEYEEHLRLILKFLKNKESYAKFCNAYDSNKDTPILKSFRLLPMSYRRMGALVMTINSSLPLQIHKAQVEVLKKENVKDENLHGIATCISKCLTCLRMRDDYPKPSGLLVQPEIPRWKWENYSHGLYHKPVKDNKLLPHDLGNRDHQKNYADVRCKPLEFQVGGISVEGSDTFW</sequence>
<evidence type="ECO:0000259" key="1">
    <source>
        <dbReference type="Pfam" id="PF00078"/>
    </source>
</evidence>
<name>A0A6L2KFD7_TANCI</name>
<dbReference type="InterPro" id="IPR043128">
    <property type="entry name" value="Rev_trsase/Diguanyl_cyclase"/>
</dbReference>
<dbReference type="AlphaFoldDB" id="A0A6L2KFD7"/>
<evidence type="ECO:0000313" key="2">
    <source>
        <dbReference type="EMBL" id="GEU48218.1"/>
    </source>
</evidence>
<dbReference type="GO" id="GO:0003964">
    <property type="term" value="F:RNA-directed DNA polymerase activity"/>
    <property type="evidence" value="ECO:0007669"/>
    <property type="project" value="UniProtKB-KW"/>
</dbReference>
<dbReference type="PANTHER" id="PTHR24559">
    <property type="entry name" value="TRANSPOSON TY3-I GAG-POL POLYPROTEIN"/>
    <property type="match status" value="1"/>
</dbReference>
<keyword evidence="2" id="KW-0808">Transferase</keyword>
<dbReference type="SUPFAM" id="SSF56672">
    <property type="entry name" value="DNA/RNA polymerases"/>
    <property type="match status" value="1"/>
</dbReference>
<feature type="domain" description="Reverse transcriptase" evidence="1">
    <location>
        <begin position="1"/>
        <end position="59"/>
    </location>
</feature>
<keyword evidence="2" id="KW-0548">Nucleotidyltransferase</keyword>
<dbReference type="InterPro" id="IPR053134">
    <property type="entry name" value="RNA-dir_DNA_polymerase"/>
</dbReference>
<dbReference type="Gene3D" id="3.30.70.270">
    <property type="match status" value="1"/>
</dbReference>
<comment type="caution">
    <text evidence="2">The sequence shown here is derived from an EMBL/GenBank/DDBJ whole genome shotgun (WGS) entry which is preliminary data.</text>
</comment>
<gene>
    <name evidence="2" type="ORF">Tci_020196</name>
</gene>
<dbReference type="Pfam" id="PF00078">
    <property type="entry name" value="RVT_1"/>
    <property type="match status" value="1"/>
</dbReference>
<dbReference type="EMBL" id="BKCJ010002387">
    <property type="protein sequence ID" value="GEU48218.1"/>
    <property type="molecule type" value="Genomic_DNA"/>
</dbReference>
<accession>A0A6L2KFD7</accession>
<dbReference type="InterPro" id="IPR043502">
    <property type="entry name" value="DNA/RNA_pol_sf"/>
</dbReference>